<evidence type="ECO:0000313" key="3">
    <source>
        <dbReference type="Proteomes" id="UP000324738"/>
    </source>
</evidence>
<sequence>MLRFHHLRNEGRFMRSGRLRRLHMGMKRRMGLVDPPMLMPYLGYAGEGGAWLRGRVLEDEGVVSAPHTTSALHNLWLTYKRFSTDQISGARVSWQFGDRSGEVVSDDSGYIEVNTPGVASGASPWLPVRLTLDHAPGYQPSSVMQEGLVRVVSPGARFVIVSDIDDTIIHTGANQLLRHWRVVTANSPESRIAFPGVAEFYHALAAGADGPETNPIFYVSSGPWNLFDLYDRFMALRGIPRGPMLLRNLSNDGLDWILRRHNGHKTRMIEALLNAYPHLPFVLIGDSGQDDAAIYQDIATRFPGRVALVHIHDIRPASPGREVDRQIAALQENGIPVTLSATLVEAARLAESLGFVGSGTADSVSMAVRRRIQGGQSPL</sequence>
<dbReference type="PANTHER" id="PTHR28208:SF3">
    <property type="entry name" value="PHOSPHATIDATE PHOSPHATASE APP1"/>
    <property type="match status" value="1"/>
</dbReference>
<feature type="domain" description="Phosphatidate phosphatase APP1 catalytic" evidence="1">
    <location>
        <begin position="159"/>
        <end position="312"/>
    </location>
</feature>
<proteinExistence type="predicted"/>
<gene>
    <name evidence="2" type="ORF">FPY71_14585</name>
</gene>
<organism evidence="2 3">
    <name type="scientific">Aureimonas fodinaquatilis</name>
    <dbReference type="NCBI Taxonomy" id="2565783"/>
    <lineage>
        <taxon>Bacteria</taxon>
        <taxon>Pseudomonadati</taxon>
        <taxon>Pseudomonadota</taxon>
        <taxon>Alphaproteobacteria</taxon>
        <taxon>Hyphomicrobiales</taxon>
        <taxon>Aurantimonadaceae</taxon>
        <taxon>Aureimonas</taxon>
    </lineage>
</organism>
<dbReference type="OrthoDB" id="9789875at2"/>
<keyword evidence="3" id="KW-1185">Reference proteome</keyword>
<dbReference type="InterPro" id="IPR052935">
    <property type="entry name" value="Mg2+_PAP"/>
</dbReference>
<evidence type="ECO:0000313" key="2">
    <source>
        <dbReference type="EMBL" id="KAA0969740.1"/>
    </source>
</evidence>
<dbReference type="GO" id="GO:0008195">
    <property type="term" value="F:phosphatidate phosphatase activity"/>
    <property type="evidence" value="ECO:0007669"/>
    <property type="project" value="InterPro"/>
</dbReference>
<evidence type="ECO:0000259" key="1">
    <source>
        <dbReference type="Pfam" id="PF09949"/>
    </source>
</evidence>
<protein>
    <submittedName>
        <fullName evidence="2">DUF2183 domain-containing protein</fullName>
    </submittedName>
</protein>
<reference evidence="2 3" key="1">
    <citation type="submission" date="2019-08" db="EMBL/GenBank/DDBJ databases">
        <title>Aureimonas fodiniaquatilis sp. nov., isolated from a coal mine wastewater.</title>
        <authorList>
            <person name="Kim W."/>
        </authorList>
    </citation>
    <scope>NUCLEOTIDE SEQUENCE [LARGE SCALE GENOMIC DNA]</scope>
    <source>
        <strain evidence="2 3">CAU 1482</strain>
    </source>
</reference>
<comment type="caution">
    <text evidence="2">The sequence shown here is derived from an EMBL/GenBank/DDBJ whole genome shotgun (WGS) entry which is preliminary data.</text>
</comment>
<name>A0A5B0DVZ3_9HYPH</name>
<dbReference type="InterPro" id="IPR019236">
    <property type="entry name" value="APP1_cat"/>
</dbReference>
<dbReference type="Pfam" id="PF09949">
    <property type="entry name" value="APP1_cat"/>
    <property type="match status" value="1"/>
</dbReference>
<dbReference type="PANTHER" id="PTHR28208">
    <property type="entry name" value="PHOSPHATIDATE PHOSPHATASE APP1"/>
    <property type="match status" value="1"/>
</dbReference>
<dbReference type="EMBL" id="VTWH01000003">
    <property type="protein sequence ID" value="KAA0969740.1"/>
    <property type="molecule type" value="Genomic_DNA"/>
</dbReference>
<dbReference type="Proteomes" id="UP000324738">
    <property type="component" value="Unassembled WGS sequence"/>
</dbReference>
<dbReference type="AlphaFoldDB" id="A0A5B0DVZ3"/>
<accession>A0A5B0DVZ3</accession>